<accession>A0A3A5KFZ9</accession>
<proteinExistence type="predicted"/>
<organism evidence="2 3">
    <name type="scientific">Mesorhizobium waimense</name>
    <dbReference type="NCBI Taxonomy" id="1300307"/>
    <lineage>
        <taxon>Bacteria</taxon>
        <taxon>Pseudomonadati</taxon>
        <taxon>Pseudomonadota</taxon>
        <taxon>Alphaproteobacteria</taxon>
        <taxon>Hyphomicrobiales</taxon>
        <taxon>Phyllobacteriaceae</taxon>
        <taxon>Mesorhizobium</taxon>
    </lineage>
</organism>
<dbReference type="AlphaFoldDB" id="A0A3A5KFZ9"/>
<gene>
    <name evidence="2" type="ORF">D3227_23690</name>
</gene>
<dbReference type="EMBL" id="QZWZ01000020">
    <property type="protein sequence ID" value="RJT34293.1"/>
    <property type="molecule type" value="Genomic_DNA"/>
</dbReference>
<dbReference type="Proteomes" id="UP000272706">
    <property type="component" value="Unassembled WGS sequence"/>
</dbReference>
<protein>
    <submittedName>
        <fullName evidence="2">Uncharacterized protein</fullName>
    </submittedName>
</protein>
<keyword evidence="3" id="KW-1185">Reference proteome</keyword>
<feature type="region of interest" description="Disordered" evidence="1">
    <location>
        <begin position="43"/>
        <end position="68"/>
    </location>
</feature>
<sequence length="68" mass="7796">MPSPRLVREGVSDHIRLLIVGLFAYATYRFTKKVIDDVPDDFDPLPMPGDERRALRRQSAAMGVEPRR</sequence>
<reference evidence="2 3" key="1">
    <citation type="submission" date="2018-09" db="EMBL/GenBank/DDBJ databases">
        <title>Mesorhizobium carmichaelinearum sp. nov. isolated from Carmichaelinea spp. root nodules in New Zealand.</title>
        <authorList>
            <person name="De Meyer S.E."/>
        </authorList>
    </citation>
    <scope>NUCLEOTIDE SEQUENCE [LARGE SCALE GENOMIC DNA]</scope>
    <source>
        <strain evidence="2 3">ICMP19557</strain>
    </source>
</reference>
<evidence type="ECO:0000313" key="3">
    <source>
        <dbReference type="Proteomes" id="UP000272706"/>
    </source>
</evidence>
<dbReference type="OrthoDB" id="8098436at2"/>
<evidence type="ECO:0000256" key="1">
    <source>
        <dbReference type="SAM" id="MobiDB-lite"/>
    </source>
</evidence>
<comment type="caution">
    <text evidence="2">The sequence shown here is derived from an EMBL/GenBank/DDBJ whole genome shotgun (WGS) entry which is preliminary data.</text>
</comment>
<evidence type="ECO:0000313" key="2">
    <source>
        <dbReference type="EMBL" id="RJT34293.1"/>
    </source>
</evidence>
<name>A0A3A5KFZ9_9HYPH</name>